<keyword evidence="5 10" id="KW-0436">Ligase</keyword>
<dbReference type="EC" id="6.3.5.7" evidence="3 10"/>
<evidence type="ECO:0000256" key="6">
    <source>
        <dbReference type="ARBA" id="ARBA00022741"/>
    </source>
</evidence>
<evidence type="ECO:0000256" key="7">
    <source>
        <dbReference type="ARBA" id="ARBA00022840"/>
    </source>
</evidence>
<dbReference type="NCBIfam" id="TIGR00132">
    <property type="entry name" value="gatA"/>
    <property type="match status" value="1"/>
</dbReference>
<dbReference type="PIRSF" id="PIRSF001221">
    <property type="entry name" value="Amidase_fungi"/>
    <property type="match status" value="1"/>
</dbReference>
<dbReference type="Proteomes" id="UP001243717">
    <property type="component" value="Unassembled WGS sequence"/>
</dbReference>
<comment type="function">
    <text evidence="10">Allows the formation of correctly charged Gln-tRNA(Gln) through the transamidation of misacylated Glu-tRNA(Gln) in organisms which lack glutaminyl-tRNA synthetase. The reaction takes place in the presence of glutamine and ATP through an activated gamma-phospho-Glu-tRNA(Gln).</text>
</comment>
<dbReference type="Gene3D" id="3.90.1300.10">
    <property type="entry name" value="Amidase signature (AS) domain"/>
    <property type="match status" value="1"/>
</dbReference>
<evidence type="ECO:0000256" key="4">
    <source>
        <dbReference type="ARBA" id="ARBA00014428"/>
    </source>
</evidence>
<protein>
    <recommendedName>
        <fullName evidence="4 10">Glutamyl-tRNA(Gln) amidotransferase subunit A</fullName>
        <shortName evidence="10">Glu-ADT subunit A</shortName>
        <ecNumber evidence="3 10">6.3.5.7</ecNumber>
    </recommendedName>
</protein>
<evidence type="ECO:0000256" key="10">
    <source>
        <dbReference type="HAMAP-Rule" id="MF_00120"/>
    </source>
</evidence>
<feature type="domain" description="Amidase" evidence="11">
    <location>
        <begin position="25"/>
        <end position="466"/>
    </location>
</feature>
<dbReference type="PANTHER" id="PTHR11895">
    <property type="entry name" value="TRANSAMIDASE"/>
    <property type="match status" value="1"/>
</dbReference>
<keyword evidence="7 10" id="KW-0067">ATP-binding</keyword>
<feature type="active site" description="Acyl-ester intermediate" evidence="10">
    <location>
        <position position="179"/>
    </location>
</feature>
<feature type="active site" description="Charge relay system" evidence="10">
    <location>
        <position position="80"/>
    </location>
</feature>
<evidence type="ECO:0000256" key="3">
    <source>
        <dbReference type="ARBA" id="ARBA00012739"/>
    </source>
</evidence>
<evidence type="ECO:0000313" key="12">
    <source>
        <dbReference type="EMBL" id="MDQ8192791.1"/>
    </source>
</evidence>
<feature type="active site" description="Charge relay system" evidence="10">
    <location>
        <position position="155"/>
    </location>
</feature>
<comment type="subunit">
    <text evidence="2 10">Heterotrimer of A, B and C subunits.</text>
</comment>
<evidence type="ECO:0000256" key="5">
    <source>
        <dbReference type="ARBA" id="ARBA00022598"/>
    </source>
</evidence>
<evidence type="ECO:0000256" key="8">
    <source>
        <dbReference type="ARBA" id="ARBA00022917"/>
    </source>
</evidence>
<dbReference type="Pfam" id="PF01425">
    <property type="entry name" value="Amidase"/>
    <property type="match status" value="1"/>
</dbReference>
<dbReference type="InterPro" id="IPR023631">
    <property type="entry name" value="Amidase_dom"/>
</dbReference>
<sequence length="488" mass="51995">MSDLHFKTISELAAMLAAGETTSVEITQAVIDRTAAVDAQVKAFLSTDAEDALAQAKASDERRAAGKALGPLDGIPIGIKDTLAVKDQPLRCASKMLENYVSPFDATCIVKLREAGAVIWGRLNMDEFAMGSSTENSAYQTTANPWDLETIPGGSSGGSAAAMAAGEAIATLGTDTGGSIRQPAALCGVVGMKPTYGLISRYGLVAFASSLDQVGPFARTVEDAAILMEAMLGKDDLDSTSIAPQGETNYAAALKEKKGPWKLGVPQEFFGEGIDPEVKANIEKAIDWYKSQGCEIVDISLPHSELAVPVYYIVATAEASSNLARFDGVRYSHRSEEAKDAMALFTKSRGEGFGDEVKRRIILGTYVLSSGYYDAYYLRAQKVRRLILGDFEKAFEQVDAILTPTSPTPAFKRGERADDPLAMYLSDVYTISVNLAGLPAISVPSGFTESGLPIGLQVIGKAFGEADMFAVANAFEKAHDYAQQTPKL</sequence>
<dbReference type="RefSeq" id="WP_308983302.1">
    <property type="nucleotide sequence ID" value="NZ_JARXIC010000001.1"/>
</dbReference>
<keyword evidence="8 10" id="KW-0648">Protein biosynthesis</keyword>
<keyword evidence="13" id="KW-1185">Reference proteome</keyword>
<keyword evidence="6 10" id="KW-0547">Nucleotide-binding</keyword>
<comment type="caution">
    <text evidence="12">The sequence shown here is derived from an EMBL/GenBank/DDBJ whole genome shotgun (WGS) entry which is preliminary data.</text>
</comment>
<dbReference type="InterPro" id="IPR004412">
    <property type="entry name" value="GatA"/>
</dbReference>
<dbReference type="PROSITE" id="PS00571">
    <property type="entry name" value="AMIDASES"/>
    <property type="match status" value="1"/>
</dbReference>
<evidence type="ECO:0000313" key="13">
    <source>
        <dbReference type="Proteomes" id="UP001243717"/>
    </source>
</evidence>
<evidence type="ECO:0000256" key="9">
    <source>
        <dbReference type="ARBA" id="ARBA00047407"/>
    </source>
</evidence>
<evidence type="ECO:0000256" key="1">
    <source>
        <dbReference type="ARBA" id="ARBA00008069"/>
    </source>
</evidence>
<comment type="catalytic activity">
    <reaction evidence="9 10">
        <text>L-glutamyl-tRNA(Gln) + L-glutamine + ATP + H2O = L-glutaminyl-tRNA(Gln) + L-glutamate + ADP + phosphate + H(+)</text>
        <dbReference type="Rhea" id="RHEA:17521"/>
        <dbReference type="Rhea" id="RHEA-COMP:9681"/>
        <dbReference type="Rhea" id="RHEA-COMP:9684"/>
        <dbReference type="ChEBI" id="CHEBI:15377"/>
        <dbReference type="ChEBI" id="CHEBI:15378"/>
        <dbReference type="ChEBI" id="CHEBI:29985"/>
        <dbReference type="ChEBI" id="CHEBI:30616"/>
        <dbReference type="ChEBI" id="CHEBI:43474"/>
        <dbReference type="ChEBI" id="CHEBI:58359"/>
        <dbReference type="ChEBI" id="CHEBI:78520"/>
        <dbReference type="ChEBI" id="CHEBI:78521"/>
        <dbReference type="ChEBI" id="CHEBI:456216"/>
        <dbReference type="EC" id="6.3.5.7"/>
    </reaction>
</comment>
<gene>
    <name evidence="10 12" type="primary">gatA</name>
    <name evidence="12" type="ORF">QEH59_00040</name>
</gene>
<dbReference type="InterPro" id="IPR036928">
    <property type="entry name" value="AS_sf"/>
</dbReference>
<dbReference type="PANTHER" id="PTHR11895:SF151">
    <property type="entry name" value="GLUTAMYL-TRNA(GLN) AMIDOTRANSFERASE SUBUNIT A"/>
    <property type="match status" value="1"/>
</dbReference>
<comment type="similarity">
    <text evidence="1 10">Belongs to the amidase family. GatA subfamily.</text>
</comment>
<dbReference type="HAMAP" id="MF_00120">
    <property type="entry name" value="GatA"/>
    <property type="match status" value="1"/>
</dbReference>
<dbReference type="EMBL" id="JARXIC010000001">
    <property type="protein sequence ID" value="MDQ8192791.1"/>
    <property type="molecule type" value="Genomic_DNA"/>
</dbReference>
<accession>A0ABU1ADK7</accession>
<reference evidence="12 13" key="1">
    <citation type="submission" date="2023-04" db="EMBL/GenBank/DDBJ databases">
        <title>A novel bacteria isolated from coastal sediment.</title>
        <authorList>
            <person name="Liu X.-J."/>
            <person name="Du Z.-J."/>
        </authorList>
    </citation>
    <scope>NUCLEOTIDE SEQUENCE [LARGE SCALE GENOMIC DNA]</scope>
    <source>
        <strain evidence="12 13">SDUM461004</strain>
    </source>
</reference>
<evidence type="ECO:0000256" key="2">
    <source>
        <dbReference type="ARBA" id="ARBA00011123"/>
    </source>
</evidence>
<dbReference type="InterPro" id="IPR020556">
    <property type="entry name" value="Amidase_CS"/>
</dbReference>
<organism evidence="12 13">
    <name type="scientific">Thalassobacterium sedimentorum</name>
    <dbReference type="NCBI Taxonomy" id="3041258"/>
    <lineage>
        <taxon>Bacteria</taxon>
        <taxon>Pseudomonadati</taxon>
        <taxon>Verrucomicrobiota</taxon>
        <taxon>Opitutia</taxon>
        <taxon>Puniceicoccales</taxon>
        <taxon>Coraliomargaritaceae</taxon>
        <taxon>Thalassobacterium</taxon>
    </lineage>
</organism>
<name>A0ABU1ADK7_9BACT</name>
<dbReference type="SUPFAM" id="SSF75304">
    <property type="entry name" value="Amidase signature (AS) enzymes"/>
    <property type="match status" value="1"/>
</dbReference>
<proteinExistence type="inferred from homology"/>
<dbReference type="InterPro" id="IPR000120">
    <property type="entry name" value="Amidase"/>
</dbReference>
<evidence type="ECO:0000259" key="11">
    <source>
        <dbReference type="Pfam" id="PF01425"/>
    </source>
</evidence>